<keyword evidence="2" id="KW-1133">Transmembrane helix</keyword>
<proteinExistence type="predicted"/>
<reference evidence="3 4" key="1">
    <citation type="submission" date="2021-01" db="EMBL/GenBank/DDBJ databases">
        <title>Whole genome shotgun sequence of Plantactinospora mayteni NBRC 109088.</title>
        <authorList>
            <person name="Komaki H."/>
            <person name="Tamura T."/>
        </authorList>
    </citation>
    <scope>NUCLEOTIDE SEQUENCE [LARGE SCALE GENOMIC DNA]</scope>
    <source>
        <strain evidence="3 4">NBRC 109088</strain>
    </source>
</reference>
<feature type="transmembrane region" description="Helical" evidence="2">
    <location>
        <begin position="251"/>
        <end position="275"/>
    </location>
</feature>
<feature type="transmembrane region" description="Helical" evidence="2">
    <location>
        <begin position="281"/>
        <end position="301"/>
    </location>
</feature>
<evidence type="ECO:0000256" key="2">
    <source>
        <dbReference type="SAM" id="Phobius"/>
    </source>
</evidence>
<evidence type="ECO:0000313" key="4">
    <source>
        <dbReference type="Proteomes" id="UP000621500"/>
    </source>
</evidence>
<dbReference type="Proteomes" id="UP000621500">
    <property type="component" value="Unassembled WGS sequence"/>
</dbReference>
<evidence type="ECO:0008006" key="5">
    <source>
        <dbReference type="Google" id="ProtNLM"/>
    </source>
</evidence>
<dbReference type="RefSeq" id="WP_203862266.1">
    <property type="nucleotide sequence ID" value="NZ_BAAAZQ010000033.1"/>
</dbReference>
<feature type="compositionally biased region" description="Low complexity" evidence="1">
    <location>
        <begin position="98"/>
        <end position="110"/>
    </location>
</feature>
<feature type="region of interest" description="Disordered" evidence="1">
    <location>
        <begin position="98"/>
        <end position="143"/>
    </location>
</feature>
<evidence type="ECO:0000256" key="1">
    <source>
        <dbReference type="SAM" id="MobiDB-lite"/>
    </source>
</evidence>
<gene>
    <name evidence="3" type="ORF">Pma05_75420</name>
</gene>
<feature type="transmembrane region" description="Helical" evidence="2">
    <location>
        <begin position="195"/>
        <end position="214"/>
    </location>
</feature>
<accession>A0ABQ4F297</accession>
<evidence type="ECO:0000313" key="3">
    <source>
        <dbReference type="EMBL" id="GIH00970.1"/>
    </source>
</evidence>
<sequence>MTVEPLLAKRIRLHPEVLLSRRMLRGAAEIHLVKDLRSGRAFEVTAREHFIMTRLDGRLSLAEIGDEYARAFRRRLAAPHWQQLLGLLGRRGLLDVGPADGTPDTGTGASAEGGTGTPARAGQEAVADVGGGPGVPPPSRVSPTVVEWSHRRVRWLLSRPAVLALLGLALALQVVVAVRLDEALAGLRWLGEHPLWLLPVAVLAWGSAALHELAHGVAARHFGCAVTGISVVTLRCRVDSYLYLPSARAQIVIAAAGGLANGVLMLPFGVVWLVLPPTAPARPALAGILLIGSVQALVNFVPLPPLDGYKVVSHAFGVTHLYTGTRQFLWQAARAGAGRGPGIAAYPLRARVYYLGYGLILLVLALAAGTAIVLLGRQLGAGRLGSAAVVVTIAAVAMTVAGWLARPRRRPAVPDTTDVPDPQKEGNV</sequence>
<protein>
    <recommendedName>
        <fullName evidence="5">Peptidase M50</fullName>
    </recommendedName>
</protein>
<feature type="transmembrane region" description="Helical" evidence="2">
    <location>
        <begin position="161"/>
        <end position="180"/>
    </location>
</feature>
<organism evidence="3 4">
    <name type="scientific">Plantactinospora mayteni</name>
    <dbReference type="NCBI Taxonomy" id="566021"/>
    <lineage>
        <taxon>Bacteria</taxon>
        <taxon>Bacillati</taxon>
        <taxon>Actinomycetota</taxon>
        <taxon>Actinomycetes</taxon>
        <taxon>Micromonosporales</taxon>
        <taxon>Micromonosporaceae</taxon>
        <taxon>Plantactinospora</taxon>
    </lineage>
</organism>
<comment type="caution">
    <text evidence="3">The sequence shown here is derived from an EMBL/GenBank/DDBJ whole genome shotgun (WGS) entry which is preliminary data.</text>
</comment>
<keyword evidence="2" id="KW-0812">Transmembrane</keyword>
<name>A0ABQ4F297_9ACTN</name>
<feature type="transmembrane region" description="Helical" evidence="2">
    <location>
        <begin position="387"/>
        <end position="405"/>
    </location>
</feature>
<feature type="transmembrane region" description="Helical" evidence="2">
    <location>
        <begin position="352"/>
        <end position="375"/>
    </location>
</feature>
<dbReference type="EMBL" id="BONX01000062">
    <property type="protein sequence ID" value="GIH00970.1"/>
    <property type="molecule type" value="Genomic_DNA"/>
</dbReference>
<keyword evidence="2" id="KW-0472">Membrane</keyword>
<dbReference type="CDD" id="cd05709">
    <property type="entry name" value="S2P-M50"/>
    <property type="match status" value="1"/>
</dbReference>
<keyword evidence="4" id="KW-1185">Reference proteome</keyword>